<comment type="caution">
    <text evidence="3">The sequence shown here is derived from an EMBL/GenBank/DDBJ whole genome shotgun (WGS) entry which is preliminary data.</text>
</comment>
<evidence type="ECO:0000313" key="3">
    <source>
        <dbReference type="EMBL" id="NSL53983.1"/>
    </source>
</evidence>
<feature type="region of interest" description="Disordered" evidence="1">
    <location>
        <begin position="187"/>
        <end position="238"/>
    </location>
</feature>
<feature type="signal peptide" evidence="2">
    <location>
        <begin position="1"/>
        <end position="17"/>
    </location>
</feature>
<proteinExistence type="predicted"/>
<feature type="compositionally biased region" description="Low complexity" evidence="1">
    <location>
        <begin position="202"/>
        <end position="238"/>
    </location>
</feature>
<reference evidence="3 4" key="1">
    <citation type="submission" date="2020-06" db="EMBL/GenBank/DDBJ databases">
        <title>Draft genome of Uliginosibacterium sp. IMCC34675.</title>
        <authorList>
            <person name="Song J."/>
        </authorList>
    </citation>
    <scope>NUCLEOTIDE SEQUENCE [LARGE SCALE GENOMIC DNA]</scope>
    <source>
        <strain evidence="3 4">IMCC34675</strain>
    </source>
</reference>
<protein>
    <recommendedName>
        <fullName evidence="5">DUF3828 domain-containing protein</fullName>
    </recommendedName>
</protein>
<sequence length="238" mass="25114">MRFLPLFLFCLSLPAFALGTPEEAANAFYSARLSSGSPGAPGGLELATYSGNLGPELVCLLGAARRYSEAYSKARPTENAPLSLGDLYSGALNIPDGFNLGKASIKGEQATLSAGFAFADGSHRESTLQLRIHKRHWVIHDIELGTPGELGLSGPTLISGLRDLLDKNDESIGWNARELSGCPQGNELARLQAEKQKKSGAKKSSSSKKATTSKKSTASKTTSSASKKTTKTTKTPAK</sequence>
<dbReference type="RefSeq" id="WP_170020356.1">
    <property type="nucleotide sequence ID" value="NZ_JABCSC020000001.1"/>
</dbReference>
<gene>
    <name evidence="3" type="ORF">HJ583_002995</name>
</gene>
<keyword evidence="4" id="KW-1185">Reference proteome</keyword>
<dbReference type="EMBL" id="JABCSC020000001">
    <property type="protein sequence ID" value="NSL53983.1"/>
    <property type="molecule type" value="Genomic_DNA"/>
</dbReference>
<name>A0ABX2IDY3_9RHOO</name>
<dbReference type="Proteomes" id="UP000778523">
    <property type="component" value="Unassembled WGS sequence"/>
</dbReference>
<evidence type="ECO:0000256" key="1">
    <source>
        <dbReference type="SAM" id="MobiDB-lite"/>
    </source>
</evidence>
<evidence type="ECO:0000313" key="4">
    <source>
        <dbReference type="Proteomes" id="UP000778523"/>
    </source>
</evidence>
<keyword evidence="2" id="KW-0732">Signal</keyword>
<accession>A0ABX2IDY3</accession>
<evidence type="ECO:0000256" key="2">
    <source>
        <dbReference type="SAM" id="SignalP"/>
    </source>
</evidence>
<organism evidence="3 4">
    <name type="scientific">Uliginosibacterium aquaticum</name>
    <dbReference type="NCBI Taxonomy" id="2731212"/>
    <lineage>
        <taxon>Bacteria</taxon>
        <taxon>Pseudomonadati</taxon>
        <taxon>Pseudomonadota</taxon>
        <taxon>Betaproteobacteria</taxon>
        <taxon>Rhodocyclales</taxon>
        <taxon>Zoogloeaceae</taxon>
        <taxon>Uliginosibacterium</taxon>
    </lineage>
</organism>
<feature type="chain" id="PRO_5047190445" description="DUF3828 domain-containing protein" evidence="2">
    <location>
        <begin position="18"/>
        <end position="238"/>
    </location>
</feature>
<evidence type="ECO:0008006" key="5">
    <source>
        <dbReference type="Google" id="ProtNLM"/>
    </source>
</evidence>